<feature type="compositionally biased region" description="Basic and acidic residues" evidence="1">
    <location>
        <begin position="197"/>
        <end position="206"/>
    </location>
</feature>
<feature type="compositionally biased region" description="Polar residues" evidence="1">
    <location>
        <begin position="90"/>
        <end position="100"/>
    </location>
</feature>
<gene>
    <name evidence="2" type="ORF">H4R26_002771</name>
</gene>
<feature type="non-terminal residue" evidence="2">
    <location>
        <position position="231"/>
    </location>
</feature>
<feature type="region of interest" description="Disordered" evidence="1">
    <location>
        <begin position="189"/>
        <end position="231"/>
    </location>
</feature>
<sequence>MFGRLNAKLAHLKASSSQRTQTETGTSTAGSTPGTLGSESVATASPVSGAASRAESPISSFHAAKAAAAAAAAAAAVSSSSHSGKEQPGAENTSSGSSKEVVSGAAKSYHLYVETPLENGFVAPHLPPPSSVPVAGISNPLLASPVAAEEQRRLYPATKRRLSSPHLDSSNVVAIDNCGDSRPLVHQAKHTRTAEAPSRDAAEQHRYLGYSRQTHHIQPANIPAYTQSSVP</sequence>
<evidence type="ECO:0000313" key="3">
    <source>
        <dbReference type="Proteomes" id="UP001150907"/>
    </source>
</evidence>
<dbReference type="EMBL" id="JANBQF010000184">
    <property type="protein sequence ID" value="KAJ2003958.1"/>
    <property type="molecule type" value="Genomic_DNA"/>
</dbReference>
<feature type="compositionally biased region" description="Low complexity" evidence="1">
    <location>
        <begin position="15"/>
        <end position="38"/>
    </location>
</feature>
<dbReference type="Proteomes" id="UP001150907">
    <property type="component" value="Unassembled WGS sequence"/>
</dbReference>
<accession>A0A9W8EJT7</accession>
<protein>
    <submittedName>
        <fullName evidence="2">Uncharacterized protein</fullName>
    </submittedName>
</protein>
<organism evidence="2 3">
    <name type="scientific">Coemansia thaxteri</name>
    <dbReference type="NCBI Taxonomy" id="2663907"/>
    <lineage>
        <taxon>Eukaryota</taxon>
        <taxon>Fungi</taxon>
        <taxon>Fungi incertae sedis</taxon>
        <taxon>Zoopagomycota</taxon>
        <taxon>Kickxellomycotina</taxon>
        <taxon>Kickxellomycetes</taxon>
        <taxon>Kickxellales</taxon>
        <taxon>Kickxellaceae</taxon>
        <taxon>Coemansia</taxon>
    </lineage>
</organism>
<evidence type="ECO:0000256" key="1">
    <source>
        <dbReference type="SAM" id="MobiDB-lite"/>
    </source>
</evidence>
<feature type="region of interest" description="Disordered" evidence="1">
    <location>
        <begin position="1"/>
        <end position="58"/>
    </location>
</feature>
<feature type="region of interest" description="Disordered" evidence="1">
    <location>
        <begin position="75"/>
        <end position="101"/>
    </location>
</feature>
<comment type="caution">
    <text evidence="2">The sequence shown here is derived from an EMBL/GenBank/DDBJ whole genome shotgun (WGS) entry which is preliminary data.</text>
</comment>
<evidence type="ECO:0000313" key="2">
    <source>
        <dbReference type="EMBL" id="KAJ2003958.1"/>
    </source>
</evidence>
<dbReference type="AlphaFoldDB" id="A0A9W8EJT7"/>
<name>A0A9W8EJT7_9FUNG</name>
<dbReference type="OrthoDB" id="63267at2759"/>
<proteinExistence type="predicted"/>
<reference evidence="2" key="1">
    <citation type="submission" date="2022-07" db="EMBL/GenBank/DDBJ databases">
        <title>Phylogenomic reconstructions and comparative analyses of Kickxellomycotina fungi.</title>
        <authorList>
            <person name="Reynolds N.K."/>
            <person name="Stajich J.E."/>
            <person name="Barry K."/>
            <person name="Grigoriev I.V."/>
            <person name="Crous P."/>
            <person name="Smith M.E."/>
        </authorList>
    </citation>
    <scope>NUCLEOTIDE SEQUENCE</scope>
    <source>
        <strain evidence="2">IMI 214461</strain>
    </source>
</reference>
<keyword evidence="3" id="KW-1185">Reference proteome</keyword>